<dbReference type="PANTHER" id="PTHR13593">
    <property type="match status" value="1"/>
</dbReference>
<keyword evidence="2" id="KW-1185">Reference proteome</keyword>
<dbReference type="GO" id="GO:0006629">
    <property type="term" value="P:lipid metabolic process"/>
    <property type="evidence" value="ECO:0007669"/>
    <property type="project" value="InterPro"/>
</dbReference>
<reference evidence="1 2" key="1">
    <citation type="journal article" date="2016" name="Mol. Biol. Evol.">
        <title>Comparative Genomics of Early-Diverging Mushroom-Forming Fungi Provides Insights into the Origins of Lignocellulose Decay Capabilities.</title>
        <authorList>
            <person name="Nagy L.G."/>
            <person name="Riley R."/>
            <person name="Tritt A."/>
            <person name="Adam C."/>
            <person name="Daum C."/>
            <person name="Floudas D."/>
            <person name="Sun H."/>
            <person name="Yadav J.S."/>
            <person name="Pangilinan J."/>
            <person name="Larsson K.H."/>
            <person name="Matsuura K."/>
            <person name="Barry K."/>
            <person name="Labutti K."/>
            <person name="Kuo R."/>
            <person name="Ohm R.A."/>
            <person name="Bhattacharya S.S."/>
            <person name="Shirouzu T."/>
            <person name="Yoshinaga Y."/>
            <person name="Martin F.M."/>
            <person name="Grigoriev I.V."/>
            <person name="Hibbett D.S."/>
        </authorList>
    </citation>
    <scope>NUCLEOTIDE SEQUENCE [LARGE SCALE GENOMIC DNA]</scope>
    <source>
        <strain evidence="1 2">HHB12029</strain>
    </source>
</reference>
<dbReference type="SUPFAM" id="SSF51695">
    <property type="entry name" value="PLC-like phosphodiesterases"/>
    <property type="match status" value="1"/>
</dbReference>
<accession>A0A165H1R3</accession>
<gene>
    <name evidence="1" type="ORF">EXIGLDRAFT_676147</name>
</gene>
<dbReference type="Proteomes" id="UP000077266">
    <property type="component" value="Unassembled WGS sequence"/>
</dbReference>
<dbReference type="GO" id="GO:0008081">
    <property type="term" value="F:phosphoric diester hydrolase activity"/>
    <property type="evidence" value="ECO:0007669"/>
    <property type="project" value="InterPro"/>
</dbReference>
<dbReference type="PANTHER" id="PTHR13593:SF143">
    <property type="entry name" value="PHOSPHATIDYLINOSITOL-SPECIFIC PHOSPHOLIPASE C X DOMAIN-CONTAINING PROTEIN"/>
    <property type="match status" value="1"/>
</dbReference>
<evidence type="ECO:0000313" key="1">
    <source>
        <dbReference type="EMBL" id="KZV91325.1"/>
    </source>
</evidence>
<sequence length="447" mass="49115">MSTQNNAQGSTIPLGWVHDGQVSWVLSSNSAGQFTSSRPPPNWMQTNLAQIGNLPLQRLSMPGSHDAGMSRITGGTAFGEACNSLTQTAGIDAQLAAGSRYFDVRPIITAGTYSTGHYTGDAASAGANGQPMSEIISQVNAFTAKYNELVIINLSHSLNTDVGTSDYRAFTQAEWDALFNQLMSLNNRLDSSRLPSGFSASSGDLSTLTLNQLVSGRGAVVLVVQDGANLSSWFGKGIFAYSQFDVFNSYSNTDNLSTMTTDQLNKLVNQHNKVFLLSWTLTQTSVEAALCTKSILDLANTANPALYNTLINSVSPTRNIVPNILYVDNMSNGDIVGLAMAYNFWQSVSAQSLQFSVSRADRVRMYRRVEHCSRISRCLVFVSRDRKWNCDPSSATAAVVRRRLEREATIKCCAMHDSAYVFLHRIFRSEQPFLDDPQYRSQNRKWP</sequence>
<dbReference type="InParanoid" id="A0A165H1R3"/>
<organism evidence="1 2">
    <name type="scientific">Exidia glandulosa HHB12029</name>
    <dbReference type="NCBI Taxonomy" id="1314781"/>
    <lineage>
        <taxon>Eukaryota</taxon>
        <taxon>Fungi</taxon>
        <taxon>Dikarya</taxon>
        <taxon>Basidiomycota</taxon>
        <taxon>Agaricomycotina</taxon>
        <taxon>Agaricomycetes</taxon>
        <taxon>Auriculariales</taxon>
        <taxon>Exidiaceae</taxon>
        <taxon>Exidia</taxon>
    </lineage>
</organism>
<dbReference type="OrthoDB" id="1046782at2759"/>
<dbReference type="PROSITE" id="PS50007">
    <property type="entry name" value="PIPLC_X_DOMAIN"/>
    <property type="match status" value="1"/>
</dbReference>
<dbReference type="EMBL" id="KV426029">
    <property type="protein sequence ID" value="KZV91325.1"/>
    <property type="molecule type" value="Genomic_DNA"/>
</dbReference>
<evidence type="ECO:0000313" key="2">
    <source>
        <dbReference type="Proteomes" id="UP000077266"/>
    </source>
</evidence>
<dbReference type="InterPro" id="IPR017946">
    <property type="entry name" value="PLC-like_Pdiesterase_TIM-brl"/>
</dbReference>
<dbReference type="Gene3D" id="3.20.20.190">
    <property type="entry name" value="Phosphatidylinositol (PI) phosphodiesterase"/>
    <property type="match status" value="1"/>
</dbReference>
<protein>
    <submittedName>
        <fullName evidence="1">PLC-like phosphodiesterase</fullName>
    </submittedName>
</protein>
<proteinExistence type="predicted"/>
<dbReference type="AlphaFoldDB" id="A0A165H1R3"/>
<dbReference type="InterPro" id="IPR051057">
    <property type="entry name" value="PI-PLC_domain"/>
</dbReference>
<name>A0A165H1R3_EXIGL</name>